<protein>
    <submittedName>
        <fullName evidence="5">Helix-turn-helix domain-containing protein</fullName>
    </submittedName>
</protein>
<dbReference type="EMBL" id="CP086322">
    <property type="protein sequence ID" value="UQA92031.1"/>
    <property type="molecule type" value="Genomic_DNA"/>
</dbReference>
<dbReference type="RefSeq" id="WP_248862849.1">
    <property type="nucleotide sequence ID" value="NZ_CP086322.1"/>
</dbReference>
<dbReference type="PANTHER" id="PTHR33744">
    <property type="entry name" value="CARBOHYDRATE DIACID REGULATOR"/>
    <property type="match status" value="1"/>
</dbReference>
<proteinExistence type="inferred from homology"/>
<evidence type="ECO:0000259" key="3">
    <source>
        <dbReference type="Pfam" id="PF14361"/>
    </source>
</evidence>
<dbReference type="PANTHER" id="PTHR33744:SF1">
    <property type="entry name" value="DNA-BINDING TRANSCRIPTIONAL ACTIVATOR ADER"/>
    <property type="match status" value="1"/>
</dbReference>
<evidence type="ECO:0000259" key="4">
    <source>
        <dbReference type="Pfam" id="PF17853"/>
    </source>
</evidence>
<keyword evidence="6" id="KW-1185">Reference proteome</keyword>
<dbReference type="InterPro" id="IPR041522">
    <property type="entry name" value="CdaR_GGDEF"/>
</dbReference>
<dbReference type="InterPro" id="IPR051448">
    <property type="entry name" value="CdaR-like_regulators"/>
</dbReference>
<evidence type="ECO:0000313" key="6">
    <source>
        <dbReference type="Proteomes" id="UP000830115"/>
    </source>
</evidence>
<evidence type="ECO:0000313" key="5">
    <source>
        <dbReference type="EMBL" id="UQA92031.1"/>
    </source>
</evidence>
<evidence type="ECO:0000259" key="2">
    <source>
        <dbReference type="Pfam" id="PF13556"/>
    </source>
</evidence>
<name>A0ABY4M2P4_9ACTN</name>
<accession>A0ABY4M2P4</accession>
<dbReference type="InterPro" id="IPR025736">
    <property type="entry name" value="PucR_C-HTH_dom"/>
</dbReference>
<evidence type="ECO:0000256" key="1">
    <source>
        <dbReference type="ARBA" id="ARBA00006754"/>
    </source>
</evidence>
<dbReference type="Pfam" id="PF17853">
    <property type="entry name" value="GGDEF_2"/>
    <property type="match status" value="1"/>
</dbReference>
<gene>
    <name evidence="5" type="ORF">K9S39_09375</name>
</gene>
<feature type="domain" description="PucR C-terminal helix-turn-helix" evidence="2">
    <location>
        <begin position="333"/>
        <end position="390"/>
    </location>
</feature>
<dbReference type="InterPro" id="IPR042070">
    <property type="entry name" value="PucR_C-HTH_sf"/>
</dbReference>
<sequence>MDAPLYRRAAARIPEAAARITATLAAEVPFYRVLPRELLDGEITETAATNMRLFYRVVRGDREPEQWELAELASSAARRAQERIPLDAILAACHTGARVALEMLGELAGPEDTDALIAAGPRAVRYLQSMIPVVTDAYIQEQQALHGEERAVRRALVAALLAGDDQLRLAELAERAGLDLAPCYAILVLHPRPTVDRASAVATRRMLRLVQAELDAHTPAGGHVLAALDATGGPVLVSADETTLDTELKRLADLVARIGGDVHAGAASAPDLQAVPAAVREAREAADLAARLGRPFGLYRLDDVLIEHQLSRPGPARDRLTAMLRPLAGHPHLTEALRSYVAHGYNRHQAASAIHVHRNTLNYRLRRVAALTGLNPAHPDSVRLLAAALTVHDLTEGPAR</sequence>
<dbReference type="Pfam" id="PF13556">
    <property type="entry name" value="HTH_30"/>
    <property type="match status" value="1"/>
</dbReference>
<comment type="similarity">
    <text evidence="1">Belongs to the CdaR family.</text>
</comment>
<feature type="domain" description="CdaR GGDEF-like" evidence="4">
    <location>
        <begin position="165"/>
        <end position="287"/>
    </location>
</feature>
<dbReference type="Pfam" id="PF14361">
    <property type="entry name" value="RsbRD_N"/>
    <property type="match status" value="1"/>
</dbReference>
<feature type="domain" description="RsbT co-antagonist protein RsbRD N-terminal" evidence="3">
    <location>
        <begin position="14"/>
        <end position="153"/>
    </location>
</feature>
<dbReference type="InterPro" id="IPR025751">
    <property type="entry name" value="RsbRD_N_dom"/>
</dbReference>
<organism evidence="5 6">
    <name type="scientific">Streptomyces halobius</name>
    <dbReference type="NCBI Taxonomy" id="2879846"/>
    <lineage>
        <taxon>Bacteria</taxon>
        <taxon>Bacillati</taxon>
        <taxon>Actinomycetota</taxon>
        <taxon>Actinomycetes</taxon>
        <taxon>Kitasatosporales</taxon>
        <taxon>Streptomycetaceae</taxon>
        <taxon>Streptomyces</taxon>
    </lineage>
</organism>
<reference evidence="5" key="1">
    <citation type="submission" date="2021-10" db="EMBL/GenBank/DDBJ databases">
        <title>Streptomyces nigrumlapis sp.nov.,an antimicrobial producing actinobacterium isolated from Black Gobi rocks.</title>
        <authorList>
            <person name="Wen Y."/>
            <person name="Zhang W."/>
            <person name="Liu X.G."/>
        </authorList>
    </citation>
    <scope>NUCLEOTIDE SEQUENCE</scope>
    <source>
        <strain evidence="5">ST13-2-2</strain>
    </source>
</reference>
<dbReference type="Proteomes" id="UP000830115">
    <property type="component" value="Chromosome"/>
</dbReference>
<dbReference type="Gene3D" id="1.10.10.2840">
    <property type="entry name" value="PucR C-terminal helix-turn-helix domain"/>
    <property type="match status" value="1"/>
</dbReference>